<evidence type="ECO:0000259" key="2">
    <source>
        <dbReference type="Pfam" id="PF02974"/>
    </source>
</evidence>
<evidence type="ECO:0000256" key="1">
    <source>
        <dbReference type="ARBA" id="ARBA00022729"/>
    </source>
</evidence>
<dbReference type="Pfam" id="PF02974">
    <property type="entry name" value="Inh"/>
    <property type="match status" value="1"/>
</dbReference>
<feature type="domain" description="Alkaline proteinase inhibitor/ Outer membrane lipoprotein Omp19" evidence="2">
    <location>
        <begin position="64"/>
        <end position="158"/>
    </location>
</feature>
<name>A0A2A2SF46_9SPHN</name>
<keyword evidence="1" id="KW-0732">Signal</keyword>
<reference evidence="4" key="1">
    <citation type="submission" date="2017-09" db="EMBL/GenBank/DDBJ databases">
        <authorList>
            <person name="Feng G."/>
            <person name="Zhu H."/>
        </authorList>
    </citation>
    <scope>NUCLEOTIDE SEQUENCE [LARGE SCALE GENOMIC DNA]</scope>
    <source>
        <strain evidence="4">1PNM-20</strain>
    </source>
</reference>
<dbReference type="InterPro" id="IPR016085">
    <property type="entry name" value="Protease_inh_B-barrel_dom"/>
</dbReference>
<dbReference type="SUPFAM" id="SSF50882">
    <property type="entry name" value="beta-Barrel protease inhibitors"/>
    <property type="match status" value="1"/>
</dbReference>
<dbReference type="EMBL" id="NSLI01000003">
    <property type="protein sequence ID" value="PAX07631.1"/>
    <property type="molecule type" value="Genomic_DNA"/>
</dbReference>
<dbReference type="Gene3D" id="2.40.128.10">
    <property type="match status" value="1"/>
</dbReference>
<organism evidence="3 4">
    <name type="scientific">Sphingomonas lenta</name>
    <dbReference type="NCBI Taxonomy" id="1141887"/>
    <lineage>
        <taxon>Bacteria</taxon>
        <taxon>Pseudomonadati</taxon>
        <taxon>Pseudomonadota</taxon>
        <taxon>Alphaproteobacteria</taxon>
        <taxon>Sphingomonadales</taxon>
        <taxon>Sphingomonadaceae</taxon>
        <taxon>Sphingomonas</taxon>
    </lineage>
</organism>
<proteinExistence type="predicted"/>
<evidence type="ECO:0000313" key="3">
    <source>
        <dbReference type="EMBL" id="PAX07631.1"/>
    </source>
</evidence>
<dbReference type="AlphaFoldDB" id="A0A2A2SF46"/>
<dbReference type="InterPro" id="IPR021140">
    <property type="entry name" value="Inh/Omp19"/>
</dbReference>
<accession>A0A2A2SF46</accession>
<dbReference type="GO" id="GO:0004866">
    <property type="term" value="F:endopeptidase inhibitor activity"/>
    <property type="evidence" value="ECO:0007669"/>
    <property type="project" value="InterPro"/>
</dbReference>
<sequence length="160" mass="16457">MAVVMRIEEHADRASRRFLGRSGHRGGVFTLFLALAIGAQPLGACGGTMSDQAPGKNASLRLAEPPELAGEWRITGGTAGPCSVRLEVARVEAANAHALTDAGGCLEGLVGRPVAGWRPAPDGIELAGPDRLAVVLFAWTGDAAVASGPGGRVLTLRRVE</sequence>
<evidence type="ECO:0000313" key="4">
    <source>
        <dbReference type="Proteomes" id="UP000218151"/>
    </source>
</evidence>
<dbReference type="Proteomes" id="UP000218151">
    <property type="component" value="Unassembled WGS sequence"/>
</dbReference>
<gene>
    <name evidence="3" type="ORF">CKY28_08245</name>
</gene>
<keyword evidence="4" id="KW-1185">Reference proteome</keyword>
<comment type="caution">
    <text evidence="3">The sequence shown here is derived from an EMBL/GenBank/DDBJ whole genome shotgun (WGS) entry which is preliminary data.</text>
</comment>
<protein>
    <recommendedName>
        <fullName evidence="2">Alkaline proteinase inhibitor/ Outer membrane lipoprotein Omp19 domain-containing protein</fullName>
    </recommendedName>
</protein>